<dbReference type="Proteomes" id="UP000473325">
    <property type="component" value="Unassembled WGS sequence"/>
</dbReference>
<comment type="caution">
    <text evidence="1">The sequence shown here is derived from an EMBL/GenBank/DDBJ whole genome shotgun (WGS) entry which is preliminary data.</text>
</comment>
<organism evidence="1 2">
    <name type="scientific">Nocardioides flavescens</name>
    <dbReference type="NCBI Taxonomy" id="2691959"/>
    <lineage>
        <taxon>Bacteria</taxon>
        <taxon>Bacillati</taxon>
        <taxon>Actinomycetota</taxon>
        <taxon>Actinomycetes</taxon>
        <taxon>Propionibacteriales</taxon>
        <taxon>Nocardioidaceae</taxon>
        <taxon>Nocardioides</taxon>
    </lineage>
</organism>
<gene>
    <name evidence="1" type="ORF">GRQ65_14055</name>
</gene>
<dbReference type="InterPro" id="IPR013320">
    <property type="entry name" value="ConA-like_dom_sf"/>
</dbReference>
<dbReference type="AlphaFoldDB" id="A0A6L7EVC8"/>
<evidence type="ECO:0000313" key="2">
    <source>
        <dbReference type="Proteomes" id="UP000473325"/>
    </source>
</evidence>
<dbReference type="RefSeq" id="WP_160878597.1">
    <property type="nucleotide sequence ID" value="NZ_WUEK01000008.1"/>
</dbReference>
<sequence length="467" mass="46825">MDPELRLAHRRHRAGAGAAAAAVALLLLVWTSTSPALGAWTRGVVTNQTNGARTGTLAFTVTGSSGGACAQAAGVTSTLAAPQACPGSLVGSGSVSNAGTTAAAGISATVRGESCGTVQLADRIAPSAPMVPRRSVQFRQTGPYGAGSAITLGTSPSGPAYAASVQSQTSTSVNGGRYGYGIWFRAASGQGGTLFSFDASPTDTATSGQDDRTLSLGTDGRLTFTALRGLNLLQPAPATTTASYADGSWHFAYVTMVVSGLTLTTTVFVDGQQAAQQQALNAVVVQYVTTTGYWHVGWGAVSTPAYFTGSLSNFVVFAGGNAPAVPASNPANQTAMNTFATGATDHWVLDDTGTTTWTGTQPVIGTTSPCALTLLTWTFASPAATAFTSLPASTVAAGTAYAVAAVPGPGAPQTSTLSVARASGADAYVAGLRLLVPLTYRVVAGAAGSGWTQTFRFASADSAVVVP</sequence>
<dbReference type="Gene3D" id="2.60.120.200">
    <property type="match status" value="1"/>
</dbReference>
<reference evidence="1 2" key="1">
    <citation type="submission" date="2019-12" db="EMBL/GenBank/DDBJ databases">
        <authorList>
            <person name="Kun Z."/>
        </authorList>
    </citation>
    <scope>NUCLEOTIDE SEQUENCE [LARGE SCALE GENOMIC DNA]</scope>
    <source>
        <strain evidence="1 2">YIM 123512</strain>
    </source>
</reference>
<evidence type="ECO:0008006" key="3">
    <source>
        <dbReference type="Google" id="ProtNLM"/>
    </source>
</evidence>
<keyword evidence="2" id="KW-1185">Reference proteome</keyword>
<accession>A0A6L7EVC8</accession>
<proteinExistence type="predicted"/>
<name>A0A6L7EVC8_9ACTN</name>
<dbReference type="EMBL" id="WUEK01000008">
    <property type="protein sequence ID" value="MXG90670.1"/>
    <property type="molecule type" value="Genomic_DNA"/>
</dbReference>
<protein>
    <recommendedName>
        <fullName evidence="3">Concanavalin A-like lectin/glucanases superfamily protein</fullName>
    </recommendedName>
</protein>
<evidence type="ECO:0000313" key="1">
    <source>
        <dbReference type="EMBL" id="MXG90670.1"/>
    </source>
</evidence>
<dbReference type="SUPFAM" id="SSF49899">
    <property type="entry name" value="Concanavalin A-like lectins/glucanases"/>
    <property type="match status" value="1"/>
</dbReference>